<evidence type="ECO:0000259" key="1">
    <source>
        <dbReference type="Pfam" id="PF09643"/>
    </source>
</evidence>
<dbReference type="SUPFAM" id="SSF159006">
    <property type="entry name" value="YopX-like"/>
    <property type="match status" value="1"/>
</dbReference>
<dbReference type="InterPro" id="IPR019096">
    <property type="entry name" value="YopX_protein"/>
</dbReference>
<sequence>MLMREIKFKARIIETNEVFPVLTIWSDSVCLDMTDSNREWDTQVFSKEDIELLQYTGLKDKNGKEIYEGDIVAGVNRLHECKVEQNVQYLNGCFMFGNWNAHEFFNKHQFIEVISNIYENPELLEVQK</sequence>
<dbReference type="NCBIfam" id="TIGR01671">
    <property type="entry name" value="phage_TIGR01671"/>
    <property type="match status" value="1"/>
</dbReference>
<accession>A0A398B766</accession>
<protein>
    <recommendedName>
        <fullName evidence="1">YopX protein domain-containing protein</fullName>
    </recommendedName>
</protein>
<evidence type="ECO:0000313" key="2">
    <source>
        <dbReference type="EMBL" id="RID85637.1"/>
    </source>
</evidence>
<keyword evidence="3" id="KW-1185">Reference proteome</keyword>
<name>A0A398B766_9BACI</name>
<dbReference type="OrthoDB" id="1809393at2"/>
<dbReference type="Pfam" id="PF09643">
    <property type="entry name" value="YopX"/>
    <property type="match status" value="1"/>
</dbReference>
<gene>
    <name evidence="2" type="ORF">D1970_08765</name>
</gene>
<comment type="caution">
    <text evidence="2">The sequence shown here is derived from an EMBL/GenBank/DDBJ whole genome shotgun (WGS) entry which is preliminary data.</text>
</comment>
<dbReference type="InterPro" id="IPR010024">
    <property type="entry name" value="CHP16711"/>
</dbReference>
<proteinExistence type="predicted"/>
<dbReference type="InterPro" id="IPR023385">
    <property type="entry name" value="YopX-like_C"/>
</dbReference>
<dbReference type="Gene3D" id="2.30.30.290">
    <property type="entry name" value="YopX-like domains"/>
    <property type="match status" value="1"/>
</dbReference>
<dbReference type="EMBL" id="QWVT01000015">
    <property type="protein sequence ID" value="RID85637.1"/>
    <property type="molecule type" value="Genomic_DNA"/>
</dbReference>
<dbReference type="Proteomes" id="UP000265816">
    <property type="component" value="Unassembled WGS sequence"/>
</dbReference>
<evidence type="ECO:0000313" key="3">
    <source>
        <dbReference type="Proteomes" id="UP000265816"/>
    </source>
</evidence>
<organism evidence="2 3">
    <name type="scientific">Mesobacillus zeae</name>
    <dbReference type="NCBI Taxonomy" id="1917180"/>
    <lineage>
        <taxon>Bacteria</taxon>
        <taxon>Bacillati</taxon>
        <taxon>Bacillota</taxon>
        <taxon>Bacilli</taxon>
        <taxon>Bacillales</taxon>
        <taxon>Bacillaceae</taxon>
        <taxon>Mesobacillus</taxon>
    </lineage>
</organism>
<reference evidence="2 3" key="1">
    <citation type="submission" date="2018-08" db="EMBL/GenBank/DDBJ databases">
        <title>Bacillus jemisoniae sp. nov., Bacillus chryseoplanitiae sp. nov., Bacillus resnikiae sp. nov., and Bacillus frankliniae sp. nov., isolated from Viking spacecraft and associated surfaces.</title>
        <authorList>
            <person name="Seuylemezian A."/>
            <person name="Vaishampayan P."/>
        </authorList>
    </citation>
    <scope>NUCLEOTIDE SEQUENCE [LARGE SCALE GENOMIC DNA]</scope>
    <source>
        <strain evidence="2 3">JJ-247</strain>
    </source>
</reference>
<feature type="domain" description="YopX protein" evidence="1">
    <location>
        <begin position="31"/>
        <end position="125"/>
    </location>
</feature>
<dbReference type="AlphaFoldDB" id="A0A398B766"/>